<dbReference type="SUPFAM" id="SSF55469">
    <property type="entry name" value="FMN-dependent nitroreductase-like"/>
    <property type="match status" value="2"/>
</dbReference>
<protein>
    <submittedName>
        <fullName evidence="1">Tat pathway signal protein</fullName>
    </submittedName>
</protein>
<dbReference type="Gene3D" id="3.40.109.10">
    <property type="entry name" value="NADH Oxidase"/>
    <property type="match status" value="1"/>
</dbReference>
<reference evidence="1 2" key="1">
    <citation type="submission" date="2019-01" db="EMBL/GenBank/DDBJ databases">
        <title>Pseudolysobacter antarctica gen. nov., sp. nov., isolated from Fildes Peninsula, Antarctica.</title>
        <authorList>
            <person name="Wei Z."/>
            <person name="Peng F."/>
        </authorList>
    </citation>
    <scope>NUCLEOTIDE SEQUENCE [LARGE SCALE GENOMIC DNA]</scope>
    <source>
        <strain evidence="1 2">AQ6-296</strain>
    </source>
</reference>
<evidence type="ECO:0000313" key="1">
    <source>
        <dbReference type="EMBL" id="QBB70712.1"/>
    </source>
</evidence>
<dbReference type="OrthoDB" id="272552at2"/>
<dbReference type="KEGG" id="xbc:ELE36_10245"/>
<gene>
    <name evidence="1" type="ORF">ELE36_10245</name>
</gene>
<dbReference type="InterPro" id="IPR000415">
    <property type="entry name" value="Nitroreductase-like"/>
</dbReference>
<dbReference type="EMBL" id="CP035704">
    <property type="protein sequence ID" value="QBB70712.1"/>
    <property type="molecule type" value="Genomic_DNA"/>
</dbReference>
<dbReference type="Gene3D" id="3.40.109.30">
    <property type="entry name" value="putative nitroreductase (tm1586), domain 2"/>
    <property type="match status" value="1"/>
</dbReference>
<name>A0A411HJK9_9GAMM</name>
<dbReference type="GO" id="GO:0016491">
    <property type="term" value="F:oxidoreductase activity"/>
    <property type="evidence" value="ECO:0007669"/>
    <property type="project" value="InterPro"/>
</dbReference>
<dbReference type="AlphaFoldDB" id="A0A411HJK9"/>
<evidence type="ECO:0000313" key="2">
    <source>
        <dbReference type="Proteomes" id="UP000291562"/>
    </source>
</evidence>
<dbReference type="NCBIfam" id="NF047509">
    <property type="entry name" value="Rv3131_FMN_oxido"/>
    <property type="match status" value="1"/>
</dbReference>
<organism evidence="1 2">
    <name type="scientific">Pseudolysobacter antarcticus</name>
    <dbReference type="NCBI Taxonomy" id="2511995"/>
    <lineage>
        <taxon>Bacteria</taxon>
        <taxon>Pseudomonadati</taxon>
        <taxon>Pseudomonadota</taxon>
        <taxon>Gammaproteobacteria</taxon>
        <taxon>Lysobacterales</taxon>
        <taxon>Rhodanobacteraceae</taxon>
        <taxon>Pseudolysobacter</taxon>
    </lineage>
</organism>
<sequence>MRPISEVLISAPHSHSRRQLLLAAACLTAAPILTACSSTDAEQSVARSLRGGGLQSSGTASFPMRELVRLATLAPSSHNTQCWRFRISGSSILIAPDLTRRCPAVDPDDHHLFVSLGCAAENMVHAALASGLHAEPRFDPIGDGRIAVNLEATQGRISPLFQAIFERQCTRGDYDGQPISTPELSQLEQAGTGDGVSVRLLTARPAMESVLAYVVEGNTAQMNDAAFVAELKAWIRFSADEALRTGDGLFAGTTGNPALPRWLASRMMGLFFTPKSENERYSRQIRNSAGIAVFASERNDKAHWVEAGRCYERFALQATALGIRNAFLNQPVEVSTVRPQFAAWLGLKAGERPDLVVRFGRGPSMPFSMRRPVQAVLA</sequence>
<proteinExistence type="predicted"/>
<accession>A0A411HJK9</accession>
<keyword evidence="2" id="KW-1185">Reference proteome</keyword>
<dbReference type="Proteomes" id="UP000291562">
    <property type="component" value="Chromosome"/>
</dbReference>